<reference evidence="3" key="1">
    <citation type="journal article" date="2019" name="Int. J. Syst. Evol. Microbiol.">
        <title>The Global Catalogue of Microorganisms (GCM) 10K type strain sequencing project: providing services to taxonomists for standard genome sequencing and annotation.</title>
        <authorList>
            <consortium name="The Broad Institute Genomics Platform"/>
            <consortium name="The Broad Institute Genome Sequencing Center for Infectious Disease"/>
            <person name="Wu L."/>
            <person name="Ma J."/>
        </authorList>
    </citation>
    <scope>NUCLEOTIDE SEQUENCE [LARGE SCALE GENOMIC DNA]</scope>
    <source>
        <strain evidence="3">KCTC 32465</strain>
    </source>
</reference>
<evidence type="ECO:0000256" key="1">
    <source>
        <dbReference type="SAM" id="SignalP"/>
    </source>
</evidence>
<comment type="caution">
    <text evidence="2">The sequence shown here is derived from an EMBL/GenBank/DDBJ whole genome shotgun (WGS) entry which is preliminary data.</text>
</comment>
<evidence type="ECO:0000313" key="2">
    <source>
        <dbReference type="EMBL" id="GHA55780.1"/>
    </source>
</evidence>
<evidence type="ECO:0000313" key="3">
    <source>
        <dbReference type="Proteomes" id="UP000634455"/>
    </source>
</evidence>
<dbReference type="RefSeq" id="WP_189640770.1">
    <property type="nucleotide sequence ID" value="NZ_BMZF01000006.1"/>
</dbReference>
<organism evidence="2 3">
    <name type="scientific">Paramylibacter ulvae</name>
    <dbReference type="NCBI Taxonomy" id="1651968"/>
    <lineage>
        <taxon>Bacteria</taxon>
        <taxon>Pseudomonadati</taxon>
        <taxon>Pseudomonadota</taxon>
        <taxon>Alphaproteobacteria</taxon>
        <taxon>Rhodobacterales</taxon>
        <taxon>Paracoccaceae</taxon>
        <taxon>Paramylibacter</taxon>
    </lineage>
</organism>
<keyword evidence="1" id="KW-0732">Signal</keyword>
<dbReference type="Pfam" id="PF09898">
    <property type="entry name" value="DUF2125"/>
    <property type="match status" value="1"/>
</dbReference>
<proteinExistence type="predicted"/>
<dbReference type="Proteomes" id="UP000634455">
    <property type="component" value="Unassembled WGS sequence"/>
</dbReference>
<keyword evidence="3" id="KW-1185">Reference proteome</keyword>
<feature type="chain" id="PRO_5047360133" evidence="1">
    <location>
        <begin position="20"/>
        <end position="234"/>
    </location>
</feature>
<gene>
    <name evidence="2" type="ORF">GCM10008927_21870</name>
</gene>
<dbReference type="InterPro" id="IPR018666">
    <property type="entry name" value="DUF2125"/>
</dbReference>
<feature type="signal peptide" evidence="1">
    <location>
        <begin position="1"/>
        <end position="19"/>
    </location>
</feature>
<dbReference type="EMBL" id="BMZF01000006">
    <property type="protein sequence ID" value="GHA55780.1"/>
    <property type="molecule type" value="Genomic_DNA"/>
</dbReference>
<name>A0ABQ3D3E2_9RHOB</name>
<protein>
    <submittedName>
        <fullName evidence="2">Uncharacterized protein</fullName>
    </submittedName>
</protein>
<accession>A0ABQ3D3E2</accession>
<sequence length="234" mass="25822">MRLYPIILGICVCGTVVFAQNGTLSGTKTRDQLFTKVGESGIKATEFSPDVVTLVDDTGWQQVLRNGGLTLDQPSQNEFIYNARLNAERLNLPERDWDAIAKMGLPHFFSTAVLNMQFELSQPWSDRAFGDRAIQRIDLQNLNLALADMTLTAKGAVNFDDDAQMQGEISAYVTNWRDVVGLLDFPSPTQKKLTEAFLEGLADGNAVEVTFDIVDSQLMLGPIPLTKIPSILPK</sequence>